<dbReference type="Proteomes" id="UP000659172">
    <property type="component" value="Unassembled WGS sequence"/>
</dbReference>
<dbReference type="EMBL" id="JABXYK010000014">
    <property type="protein sequence ID" value="NVP57499.1"/>
    <property type="molecule type" value="Genomic_DNA"/>
</dbReference>
<sequence>MKIGSDNLLANYTLARQTSSKREDFTGSSEESGVTRTSAPTVAPSMPQTSAFARALWTIGADKSETTSADTGIVEEFMELAKMTPAERLRKQMLEEMGLTEDSLKALPPEERKAIEAEIREAIEQQFGVGAAGESTSELKTAAEG</sequence>
<feature type="region of interest" description="Disordered" evidence="1">
    <location>
        <begin position="126"/>
        <end position="145"/>
    </location>
</feature>
<dbReference type="RefSeq" id="WP_176951468.1">
    <property type="nucleotide sequence ID" value="NZ_JABXYK010000014.1"/>
</dbReference>
<keyword evidence="3" id="KW-1185">Reference proteome</keyword>
<gene>
    <name evidence="2" type="ORF">HV823_19760</name>
</gene>
<evidence type="ECO:0000256" key="1">
    <source>
        <dbReference type="SAM" id="MobiDB-lite"/>
    </source>
</evidence>
<feature type="region of interest" description="Disordered" evidence="1">
    <location>
        <begin position="14"/>
        <end position="47"/>
    </location>
</feature>
<accession>A0ABX2QKR8</accession>
<reference evidence="2 3" key="1">
    <citation type="submission" date="2020-06" db="EMBL/GenBank/DDBJ databases">
        <title>Rhizobium sp.nov. isolated from the tomato plant.</title>
        <authorList>
            <person name="Thin K.K."/>
            <person name="Zhang X."/>
            <person name="He S."/>
        </authorList>
    </citation>
    <scope>NUCLEOTIDE SEQUENCE [LARGE SCALE GENOMIC DNA]</scope>
    <source>
        <strain evidence="2 3">DBTS2</strain>
    </source>
</reference>
<comment type="caution">
    <text evidence="2">The sequence shown here is derived from an EMBL/GenBank/DDBJ whole genome shotgun (WGS) entry which is preliminary data.</text>
</comment>
<proteinExistence type="predicted"/>
<name>A0ABX2QKR8_9HYPH</name>
<feature type="compositionally biased region" description="Polar residues" evidence="1">
    <location>
        <begin position="26"/>
        <end position="47"/>
    </location>
</feature>
<organism evidence="2 3">
    <name type="scientific">Mycoplana rhizolycopersici</name>
    <dbReference type="NCBI Taxonomy" id="2746702"/>
    <lineage>
        <taxon>Bacteria</taxon>
        <taxon>Pseudomonadati</taxon>
        <taxon>Pseudomonadota</taxon>
        <taxon>Alphaproteobacteria</taxon>
        <taxon>Hyphomicrobiales</taxon>
        <taxon>Rhizobiaceae</taxon>
        <taxon>Mycoplana</taxon>
    </lineage>
</organism>
<evidence type="ECO:0000313" key="2">
    <source>
        <dbReference type="EMBL" id="NVP57499.1"/>
    </source>
</evidence>
<evidence type="ECO:0000313" key="3">
    <source>
        <dbReference type="Proteomes" id="UP000659172"/>
    </source>
</evidence>
<protein>
    <submittedName>
        <fullName evidence="2">Uncharacterized protein</fullName>
    </submittedName>
</protein>